<evidence type="ECO:0000313" key="4">
    <source>
        <dbReference type="EMBL" id="USS90479.1"/>
    </source>
</evidence>
<feature type="domain" description="CAAX prenyl protease 2/Lysostaphin resistance protein A-like" evidence="3">
    <location>
        <begin position="125"/>
        <end position="227"/>
    </location>
</feature>
<reference evidence="4" key="1">
    <citation type="submission" date="2022-05" db="EMBL/GenBank/DDBJ databases">
        <authorList>
            <person name="Oliphant S.A."/>
            <person name="Watson-Haigh N.S."/>
            <person name="Sumby K.M."/>
            <person name="Gardner J.M."/>
            <person name="Jiranek V."/>
        </authorList>
    </citation>
    <scope>NUCLEOTIDE SEQUENCE</scope>
    <source>
        <strain evidence="4">KI4_A6</strain>
    </source>
</reference>
<keyword evidence="4" id="KW-0482">Metalloprotease</keyword>
<dbReference type="RefSeq" id="WP_252794995.1">
    <property type="nucleotide sequence ID" value="NZ_CP097121.1"/>
</dbReference>
<protein>
    <submittedName>
        <fullName evidence="4">CPBP family intramembrane metalloprotease</fullName>
    </submittedName>
</protein>
<evidence type="ECO:0000313" key="5">
    <source>
        <dbReference type="Proteomes" id="UP001056164"/>
    </source>
</evidence>
<proteinExistence type="inferred from homology"/>
<feature type="transmembrane region" description="Helical" evidence="2">
    <location>
        <begin position="245"/>
        <end position="264"/>
    </location>
</feature>
<keyword evidence="4" id="KW-0645">Protease</keyword>
<keyword evidence="4" id="KW-0378">Hydrolase</keyword>
<dbReference type="Pfam" id="PF02517">
    <property type="entry name" value="Rce1-like"/>
    <property type="match status" value="1"/>
</dbReference>
<feature type="transmembrane region" description="Helical" evidence="2">
    <location>
        <begin position="160"/>
        <end position="179"/>
    </location>
</feature>
<dbReference type="GO" id="GO:0008237">
    <property type="term" value="F:metallopeptidase activity"/>
    <property type="evidence" value="ECO:0007669"/>
    <property type="project" value="UniProtKB-KW"/>
</dbReference>
<feature type="transmembrane region" description="Helical" evidence="2">
    <location>
        <begin position="191"/>
        <end position="210"/>
    </location>
</feature>
<keyword evidence="5" id="KW-1185">Reference proteome</keyword>
<feature type="transmembrane region" description="Helical" evidence="2">
    <location>
        <begin position="89"/>
        <end position="113"/>
    </location>
</feature>
<gene>
    <name evidence="4" type="ORF">M3M37_06475</name>
</gene>
<dbReference type="InterPro" id="IPR003675">
    <property type="entry name" value="Rce1/LyrA-like_dom"/>
</dbReference>
<evidence type="ECO:0000259" key="3">
    <source>
        <dbReference type="Pfam" id="PF02517"/>
    </source>
</evidence>
<evidence type="ECO:0000256" key="1">
    <source>
        <dbReference type="ARBA" id="ARBA00009067"/>
    </source>
</evidence>
<name>A0ABY5BXF3_9LACO</name>
<feature type="transmembrane region" description="Helical" evidence="2">
    <location>
        <begin position="133"/>
        <end position="148"/>
    </location>
</feature>
<sequence length="280" mass="31844">MQKFKNSFWGITAFWVLSVIFIIVLIPAIVGKLFLSNLGMIGLTPLHSNNFQSFIIIDLIMLIVLMLFNHFFWKEKIFWLSNVPLGKQLVVDGLIVIILVGLLYNIFAVKFTFNNGAYMNLISDIEAGVLEEYLFRGILLITLLKYFINVRKLVSYKGILAALLVSSLMFAVMHLVNLVRPLLDSENVIKVAVQIFLTVFVGIILGVIYLRTRSIILPMIVHFCFDFSSDFIQNSLTYVGGNTDLFIHAICYIVISLLILFTFIRPSNSKQILSNFKVTN</sequence>
<dbReference type="Proteomes" id="UP001056164">
    <property type="component" value="Chromosome"/>
</dbReference>
<dbReference type="EMBL" id="CP097121">
    <property type="protein sequence ID" value="USS90479.1"/>
    <property type="molecule type" value="Genomic_DNA"/>
</dbReference>
<keyword evidence="2" id="KW-0472">Membrane</keyword>
<organism evidence="4 5">
    <name type="scientific">Fructilactobacillus carniphilus</name>
    <dbReference type="NCBI Taxonomy" id="2940297"/>
    <lineage>
        <taxon>Bacteria</taxon>
        <taxon>Bacillati</taxon>
        <taxon>Bacillota</taxon>
        <taxon>Bacilli</taxon>
        <taxon>Lactobacillales</taxon>
        <taxon>Lactobacillaceae</taxon>
        <taxon>Fructilactobacillus</taxon>
    </lineage>
</organism>
<evidence type="ECO:0000256" key="2">
    <source>
        <dbReference type="SAM" id="Phobius"/>
    </source>
</evidence>
<keyword evidence="2" id="KW-1133">Transmembrane helix</keyword>
<accession>A0ABY5BXF3</accession>
<keyword evidence="2" id="KW-0812">Transmembrane</keyword>
<feature type="transmembrane region" description="Helical" evidence="2">
    <location>
        <begin position="50"/>
        <end position="68"/>
    </location>
</feature>
<feature type="transmembrane region" description="Helical" evidence="2">
    <location>
        <begin position="7"/>
        <end position="30"/>
    </location>
</feature>
<comment type="similarity">
    <text evidence="1">Belongs to the UPF0177 family.</text>
</comment>